<dbReference type="OrthoDB" id="3268863at2"/>
<dbReference type="AlphaFoldDB" id="A0A0F6QY76"/>
<dbReference type="KEGG" id="ccj:UL81_10230"/>
<sequence length="86" mass="9926">MDPLSDLDAAILEFESHAPRAMGAKEEAIRKQLDLSPVRYHQRLNVLLDNPAALREYPVLVKRLQRVRERREDTRRGIVHDGGAER</sequence>
<evidence type="ECO:0000313" key="1">
    <source>
        <dbReference type="EMBL" id="AKE39980.1"/>
    </source>
</evidence>
<organism evidence="1 2">
    <name type="scientific">Corynebacterium camporealensis</name>
    <dbReference type="NCBI Taxonomy" id="161896"/>
    <lineage>
        <taxon>Bacteria</taxon>
        <taxon>Bacillati</taxon>
        <taxon>Actinomycetota</taxon>
        <taxon>Actinomycetes</taxon>
        <taxon>Mycobacteriales</taxon>
        <taxon>Corynebacteriaceae</taxon>
        <taxon>Corynebacterium</taxon>
    </lineage>
</organism>
<dbReference type="RefSeq" id="WP_035105426.1">
    <property type="nucleotide sequence ID" value="NZ_CP011311.1"/>
</dbReference>
<dbReference type="HOGENOM" id="CLU_108860_3_0_11"/>
<dbReference type="Proteomes" id="UP000033566">
    <property type="component" value="Chromosome"/>
</dbReference>
<evidence type="ECO:0000313" key="2">
    <source>
        <dbReference type="Proteomes" id="UP000033566"/>
    </source>
</evidence>
<accession>A0A0F6QY76</accession>
<protein>
    <submittedName>
        <fullName evidence="1">Uncharacterized protein</fullName>
    </submittedName>
</protein>
<name>A0A0F6QY76_9CORY</name>
<reference evidence="1 2" key="1">
    <citation type="journal article" date="2015" name="Genome Announc.">
        <title>Complete Genome Sequence of Corynebacterium camporealensis DSM 44610, Isolated from the Milk of a Manchega Sheep with Subclinical Mastitis.</title>
        <authorList>
            <person name="Ruckert C."/>
            <person name="Albersmeier A."/>
            <person name="Winkler A."/>
            <person name="Tauch A."/>
        </authorList>
    </citation>
    <scope>NUCLEOTIDE SEQUENCE [LARGE SCALE GENOMIC DNA]</scope>
    <source>
        <strain evidence="1 2">DSM 44610</strain>
    </source>
</reference>
<dbReference type="STRING" id="161896.UL81_10230"/>
<keyword evidence="2" id="KW-1185">Reference proteome</keyword>
<dbReference type="PATRIC" id="fig|161896.4.peg.1993"/>
<dbReference type="Pfam" id="PF11662">
    <property type="entry name" value="DUF3263"/>
    <property type="match status" value="1"/>
</dbReference>
<proteinExistence type="predicted"/>
<gene>
    <name evidence="1" type="ORF">UL81_10230</name>
</gene>
<dbReference type="EMBL" id="CP011311">
    <property type="protein sequence ID" value="AKE39980.1"/>
    <property type="molecule type" value="Genomic_DNA"/>
</dbReference>
<dbReference type="InterPro" id="IPR021678">
    <property type="entry name" value="DUF3263"/>
</dbReference>